<feature type="compositionally biased region" description="Basic residues" evidence="1">
    <location>
        <begin position="79"/>
        <end position="89"/>
    </location>
</feature>
<feature type="domain" description="DUF2423" evidence="2">
    <location>
        <begin position="1"/>
        <end position="26"/>
    </location>
</feature>
<dbReference type="EMBL" id="KZ858998">
    <property type="protein sequence ID" value="RDW25600.1"/>
    <property type="molecule type" value="Genomic_DNA"/>
</dbReference>
<protein>
    <recommendedName>
        <fullName evidence="2">DUF2423 domain-containing protein</fullName>
    </recommendedName>
</protein>
<reference evidence="4 6" key="2">
    <citation type="submission" date="2018-07" db="EMBL/GenBank/DDBJ databases">
        <title>Draft Genome Assemblies for Five Robust Yarrowia lipolytica Strains Exhibiting High Lipid Production and Pentose Sugar Utilization and Sugar Alcohol Secretion from Undetoxified Lignocellulosic Biomass Hydrolysates.</title>
        <authorList>
            <consortium name="DOE Joint Genome Institute"/>
            <person name="Walker C."/>
            <person name="Ryu S."/>
            <person name="Na H."/>
            <person name="Zane M."/>
            <person name="LaButti K."/>
            <person name="Lipzen A."/>
            <person name="Haridas S."/>
            <person name="Barry K."/>
            <person name="Grigoriev I.V."/>
            <person name="Quarterman J."/>
            <person name="Slininger P."/>
            <person name="Dien B."/>
            <person name="Trinh C.T."/>
        </authorList>
    </citation>
    <scope>NUCLEOTIDE SEQUENCE [LARGE SCALE GENOMIC DNA]</scope>
    <source>
        <strain evidence="4 6">YB392</strain>
    </source>
</reference>
<sequence>MGKSLRSKGQQRNRAIMREKVFGPAREKVELSIAKRLHGEEVLRKKEQEKADKEDAMETEDAPAGEEADKPKVSTGGFSKKKKKARKLKSNNITFNTKRKKKN</sequence>
<feature type="compositionally biased region" description="Acidic residues" evidence="1">
    <location>
        <begin position="57"/>
        <end position="66"/>
    </location>
</feature>
<evidence type="ECO:0000259" key="2">
    <source>
        <dbReference type="Pfam" id="PF10338"/>
    </source>
</evidence>
<evidence type="ECO:0000313" key="5">
    <source>
        <dbReference type="Proteomes" id="UP000182444"/>
    </source>
</evidence>
<evidence type="ECO:0000313" key="4">
    <source>
        <dbReference type="EMBL" id="RDW25600.1"/>
    </source>
</evidence>
<dbReference type="OrthoDB" id="4091827at2759"/>
<evidence type="ECO:0000256" key="1">
    <source>
        <dbReference type="SAM" id="MobiDB-lite"/>
    </source>
</evidence>
<feature type="region of interest" description="Disordered" evidence="1">
    <location>
        <begin position="37"/>
        <end position="103"/>
    </location>
</feature>
<dbReference type="Proteomes" id="UP000256601">
    <property type="component" value="Unassembled WGS sequence"/>
</dbReference>
<organism evidence="3 5">
    <name type="scientific">Yarrowia lipolytica</name>
    <name type="common">Candida lipolytica</name>
    <dbReference type="NCBI Taxonomy" id="4952"/>
    <lineage>
        <taxon>Eukaryota</taxon>
        <taxon>Fungi</taxon>
        <taxon>Dikarya</taxon>
        <taxon>Ascomycota</taxon>
        <taxon>Saccharomycotina</taxon>
        <taxon>Dipodascomycetes</taxon>
        <taxon>Dipodascales</taxon>
        <taxon>Dipodascales incertae sedis</taxon>
        <taxon>Yarrowia</taxon>
    </lineage>
</organism>
<dbReference type="InterPro" id="IPR019434">
    <property type="entry name" value="DUF2423"/>
</dbReference>
<accession>A0A1D8NJZ6</accession>
<dbReference type="Pfam" id="PF10338">
    <property type="entry name" value="YBL028C_N"/>
    <property type="match status" value="1"/>
</dbReference>
<proteinExistence type="predicted"/>
<dbReference type="AlphaFoldDB" id="A0A1D8NJZ6"/>
<feature type="compositionally biased region" description="Basic and acidic residues" evidence="1">
    <location>
        <begin position="37"/>
        <end position="56"/>
    </location>
</feature>
<dbReference type="VEuPathDB" id="FungiDB:YALI1_E29939g"/>
<reference evidence="3 5" key="1">
    <citation type="journal article" date="2016" name="PLoS ONE">
        <title>Sequence Assembly of Yarrowia lipolytica Strain W29/CLIB89 Shows Transposable Element Diversity.</title>
        <authorList>
            <person name="Magnan C."/>
            <person name="Yu J."/>
            <person name="Chang I."/>
            <person name="Jahn E."/>
            <person name="Kanomata Y."/>
            <person name="Wu J."/>
            <person name="Zeller M."/>
            <person name="Oakes M."/>
            <person name="Baldi P."/>
            <person name="Sandmeyer S."/>
        </authorList>
    </citation>
    <scope>NUCLEOTIDE SEQUENCE [LARGE SCALE GENOMIC DNA]</scope>
    <source>
        <strain evidence="3">CLIB89</strain>
        <strain evidence="5">CLIB89(W29)</strain>
    </source>
</reference>
<name>A0A1D8NJZ6_YARLL</name>
<dbReference type="EMBL" id="CP017557">
    <property type="protein sequence ID" value="AOW05943.1"/>
    <property type="molecule type" value="Genomic_DNA"/>
</dbReference>
<evidence type="ECO:0000313" key="3">
    <source>
        <dbReference type="EMBL" id="AOW05943.1"/>
    </source>
</evidence>
<dbReference type="Proteomes" id="UP000182444">
    <property type="component" value="Chromosome 1E"/>
</dbReference>
<evidence type="ECO:0000313" key="6">
    <source>
        <dbReference type="Proteomes" id="UP000256601"/>
    </source>
</evidence>
<gene>
    <name evidence="4" type="ORF">B0I71DRAFT_165172</name>
    <name evidence="3" type="ORF">YALI1_E29939g</name>
</gene>